<dbReference type="Proteomes" id="UP000812966">
    <property type="component" value="Unassembled WGS sequence"/>
</dbReference>
<comment type="caution">
    <text evidence="2">The sequence shown here is derived from an EMBL/GenBank/DDBJ whole genome shotgun (WGS) entry which is preliminary data.</text>
</comment>
<dbReference type="AlphaFoldDB" id="A0A8K0JFV1"/>
<gene>
    <name evidence="2" type="ORF">FFLO_06970</name>
</gene>
<sequence>MSPVARLVKINCNTAKGLQCYDEDVVTWRNQLPPDIDPLYYATYHFRFPIHPSRPHLEDAGPQGNWQVCSDCEYIRHPPGSHLARVPGTPQIPELEVRMRRAFQLDVPQAARDKAIALFTQTRYEPKSLKAISNLIRLAQDVETTTVQGEQAKIQLRQRLLWSPPSPSPSSSASSSALPTSTSSSALPPSTSSSALPPSTSSSALPPSSTLSSALPPSSAISPSALPSSSTSSSAQPTSSSILPSSADALPSLTPALPSSSPSTEPIASSTDARIRELEEEVKRAKEEIERDRKARETEREARETERNAIASSTNARIRELEEEVKRANRECVRLQARVEGLEARVEAARHDGDPCLSRASILQILAAWDDLDLDMVVDLPDDLALPEIEPSDLPLRWPGDHHLGQEQTERRVAALFQDQPLTPQAVLDITRCALHLNNPAWARRWMRFVYPQIREQLENNVSAVRLARALLDLAVQHLPS</sequence>
<feature type="region of interest" description="Disordered" evidence="1">
    <location>
        <begin position="160"/>
        <end position="311"/>
    </location>
</feature>
<feature type="compositionally biased region" description="Basic and acidic residues" evidence="1">
    <location>
        <begin position="273"/>
        <end position="307"/>
    </location>
</feature>
<accession>A0A8K0JFV1</accession>
<reference evidence="2" key="1">
    <citation type="submission" date="2020-04" db="EMBL/GenBank/DDBJ databases">
        <title>Analysis of mating type loci in Filobasidium floriforme.</title>
        <authorList>
            <person name="Nowrousian M."/>
        </authorList>
    </citation>
    <scope>NUCLEOTIDE SEQUENCE</scope>
    <source>
        <strain evidence="2">CBS 6242</strain>
    </source>
</reference>
<proteinExistence type="predicted"/>
<keyword evidence="3" id="KW-1185">Reference proteome</keyword>
<feature type="compositionally biased region" description="Low complexity" evidence="1">
    <location>
        <begin position="169"/>
        <end position="270"/>
    </location>
</feature>
<dbReference type="EMBL" id="JABELV010000299">
    <property type="protein sequence ID" value="KAG7527402.1"/>
    <property type="molecule type" value="Genomic_DNA"/>
</dbReference>
<organism evidence="2 3">
    <name type="scientific">Filobasidium floriforme</name>
    <dbReference type="NCBI Taxonomy" id="5210"/>
    <lineage>
        <taxon>Eukaryota</taxon>
        <taxon>Fungi</taxon>
        <taxon>Dikarya</taxon>
        <taxon>Basidiomycota</taxon>
        <taxon>Agaricomycotina</taxon>
        <taxon>Tremellomycetes</taxon>
        <taxon>Filobasidiales</taxon>
        <taxon>Filobasidiaceae</taxon>
        <taxon>Filobasidium</taxon>
    </lineage>
</organism>
<evidence type="ECO:0000313" key="2">
    <source>
        <dbReference type="EMBL" id="KAG7527402.1"/>
    </source>
</evidence>
<name>A0A8K0JFV1_9TREE</name>
<evidence type="ECO:0000313" key="3">
    <source>
        <dbReference type="Proteomes" id="UP000812966"/>
    </source>
</evidence>
<evidence type="ECO:0000256" key="1">
    <source>
        <dbReference type="SAM" id="MobiDB-lite"/>
    </source>
</evidence>
<protein>
    <submittedName>
        <fullName evidence="2">Uncharacterized protein</fullName>
    </submittedName>
</protein>